<dbReference type="InterPro" id="IPR010260">
    <property type="entry name" value="AlpA"/>
</dbReference>
<dbReference type="AlphaFoldDB" id="A0A150HLR6"/>
<organism evidence="1 2">
    <name type="scientific">Acinetobacter venetianus</name>
    <dbReference type="NCBI Taxonomy" id="52133"/>
    <lineage>
        <taxon>Bacteria</taxon>
        <taxon>Pseudomonadati</taxon>
        <taxon>Pseudomonadota</taxon>
        <taxon>Gammaproteobacteria</taxon>
        <taxon>Moraxellales</taxon>
        <taxon>Moraxellaceae</taxon>
        <taxon>Acinetobacter</taxon>
    </lineage>
</organism>
<evidence type="ECO:0000313" key="1">
    <source>
        <dbReference type="EMBL" id="KXZ66440.1"/>
    </source>
</evidence>
<dbReference type="PATRIC" id="fig|52133.18.peg.2652"/>
<dbReference type="EMBL" id="JRUE01000208">
    <property type="protein sequence ID" value="KXZ66440.1"/>
    <property type="molecule type" value="Genomic_DNA"/>
</dbReference>
<dbReference type="Pfam" id="PF05930">
    <property type="entry name" value="Phage_AlpA"/>
    <property type="match status" value="1"/>
</dbReference>
<dbReference type="Proteomes" id="UP000075680">
    <property type="component" value="Unassembled WGS sequence"/>
</dbReference>
<evidence type="ECO:0000313" key="2">
    <source>
        <dbReference type="Proteomes" id="UP000075680"/>
    </source>
</evidence>
<dbReference type="RefSeq" id="WP_061519290.1">
    <property type="nucleotide sequence ID" value="NZ_JRUE01000208.1"/>
</dbReference>
<comment type="caution">
    <text evidence="1">The sequence shown here is derived from an EMBL/GenBank/DDBJ whole genome shotgun (WGS) entry which is preliminary data.</text>
</comment>
<proteinExistence type="predicted"/>
<gene>
    <name evidence="1" type="ORF">AVENLUH5627_02583</name>
</gene>
<protein>
    <submittedName>
        <fullName evidence="1">Prophage CP4-57 regulatory protein (AlpA)</fullName>
    </submittedName>
</protein>
<reference evidence="1 2" key="1">
    <citation type="journal article" date="2016" name="Sci. Rep.">
        <title>Genomic and phenotypic characterization of the species Acinetobacter venetianus.</title>
        <authorList>
            <person name="Fondi M."/>
            <person name="Maida I."/>
            <person name="Perrin E."/>
            <person name="Orlandini V."/>
            <person name="La Torre L."/>
            <person name="Bosi E."/>
            <person name="Negroni A."/>
            <person name="Zanaroli G."/>
            <person name="Fava F."/>
            <person name="Decorosi F."/>
            <person name="Giovannetti L."/>
            <person name="Viti C."/>
            <person name="Vaneechoutte M."/>
            <person name="Dijkshoorn L."/>
            <person name="Fani R."/>
        </authorList>
    </citation>
    <scope>NUCLEOTIDE SEQUENCE [LARGE SCALE GENOMIC DNA]</scope>
    <source>
        <strain evidence="1 2">LUH5627</strain>
    </source>
</reference>
<accession>A0A150HLR6</accession>
<name>A0A150HLR6_9GAMM</name>
<sequence length="96" mass="10995">MEKLDSEIVVGGGVIENLNDKVFITMKDLGQMLSMSRSQIDRLSKIEPNFPQKIRFGKSQQSMIRYHSDDVMTYIQSKRVSCTNDFHLQEGVIQPS</sequence>